<feature type="domain" description="DEUBAD" evidence="7">
    <location>
        <begin position="244"/>
        <end position="347"/>
    </location>
</feature>
<dbReference type="GO" id="GO:0005737">
    <property type="term" value="C:cytoplasm"/>
    <property type="evidence" value="ECO:0007669"/>
    <property type="project" value="UniProtKB-SubCell"/>
</dbReference>
<dbReference type="InterPro" id="IPR038108">
    <property type="entry name" value="RPN13_DEUBAD_sf"/>
</dbReference>
<dbReference type="Pfam" id="PF16550">
    <property type="entry name" value="RPN13_C"/>
    <property type="match status" value="1"/>
</dbReference>
<dbReference type="InterPro" id="IPR044868">
    <property type="entry name" value="Rpn13/ADRM1_Pru"/>
</dbReference>
<sequence>MAQNLFALGSAGEHNSKPAVEFRAGKLNYNTTTHGLTADTRKGLFQIVQTRDPLTHIIWKDRTTGAVEDNLIIFPGEATFKKVSQCTTGRVFLLEFRTSARKLFFWAQDPSEDQDEENVKKVNQLINNTSETVETSPPPLAPVQTPSSPAPSNSSTMEVDVPPTAPQPSAATPTPTPNSTQPEPVTRAETPSAPPSSEPTTSQPAINAVDFANMLSAISRQAAAPTSSGGIQLSQLQSVLSNFNMAPRQDVILSSVVDADKIFNTLRDPEVEKELIQYLPSEHQNRAEIVSSLRSPQVQQAMSVFSRAIRSGELTEMMRELGIQEYVDSVEAFLQGMDKVYHENKESNKRQKKEDE</sequence>
<dbReference type="GO" id="GO:0061133">
    <property type="term" value="F:endopeptidase activator activity"/>
    <property type="evidence" value="ECO:0007669"/>
    <property type="project" value="TreeGrafter"/>
</dbReference>
<dbReference type="PROSITE" id="PS51917">
    <property type="entry name" value="PRU"/>
    <property type="match status" value="1"/>
</dbReference>
<dbReference type="GO" id="GO:0005634">
    <property type="term" value="C:nucleus"/>
    <property type="evidence" value="ECO:0007669"/>
    <property type="project" value="UniProtKB-SubCell"/>
</dbReference>
<evidence type="ECO:0000259" key="8">
    <source>
        <dbReference type="PROSITE" id="PS51917"/>
    </source>
</evidence>
<protein>
    <submittedName>
        <fullName evidence="9">Uncharacterized protein</fullName>
    </submittedName>
</protein>
<accession>A0A2P6P0H3</accession>
<evidence type="ECO:0000256" key="6">
    <source>
        <dbReference type="SAM" id="MobiDB-lite"/>
    </source>
</evidence>
<dbReference type="PROSITE" id="PS51916">
    <property type="entry name" value="DEUBAD"/>
    <property type="match status" value="1"/>
</dbReference>
<keyword evidence="10" id="KW-1185">Reference proteome</keyword>
<dbReference type="EMBL" id="MDYQ01000001">
    <property type="protein sequence ID" value="PRP89704.1"/>
    <property type="molecule type" value="Genomic_DNA"/>
</dbReference>
<comment type="caution">
    <text evidence="9">The sequence shown here is derived from an EMBL/GenBank/DDBJ whole genome shotgun (WGS) entry which is preliminary data.</text>
</comment>
<dbReference type="CDD" id="cd13314">
    <property type="entry name" value="PH_Rpn13"/>
    <property type="match status" value="1"/>
</dbReference>
<proteinExistence type="predicted"/>
<feature type="region of interest" description="Disordered" evidence="6">
    <location>
        <begin position="130"/>
        <end position="203"/>
    </location>
</feature>
<gene>
    <name evidence="9" type="ORF">PROFUN_00046</name>
</gene>
<dbReference type="AlphaFoldDB" id="A0A2P6P0H3"/>
<dbReference type="Gene3D" id="2.30.29.70">
    <property type="entry name" value="Proteasomal ubiquitin receptor Rpn13/ADRM1"/>
    <property type="match status" value="1"/>
</dbReference>
<evidence type="ECO:0000259" key="7">
    <source>
        <dbReference type="PROSITE" id="PS51916"/>
    </source>
</evidence>
<evidence type="ECO:0000313" key="10">
    <source>
        <dbReference type="Proteomes" id="UP000241769"/>
    </source>
</evidence>
<dbReference type="GO" id="GO:0008541">
    <property type="term" value="C:proteasome regulatory particle, lid subcomplex"/>
    <property type="evidence" value="ECO:0007669"/>
    <property type="project" value="TreeGrafter"/>
</dbReference>
<organism evidence="9 10">
    <name type="scientific">Planoprotostelium fungivorum</name>
    <dbReference type="NCBI Taxonomy" id="1890364"/>
    <lineage>
        <taxon>Eukaryota</taxon>
        <taxon>Amoebozoa</taxon>
        <taxon>Evosea</taxon>
        <taxon>Variosea</taxon>
        <taxon>Cavosteliida</taxon>
        <taxon>Cavosteliaceae</taxon>
        <taxon>Planoprotostelium</taxon>
    </lineage>
</organism>
<reference evidence="9 10" key="1">
    <citation type="journal article" date="2018" name="Genome Biol. Evol.">
        <title>Multiple Roots of Fruiting Body Formation in Amoebozoa.</title>
        <authorList>
            <person name="Hillmann F."/>
            <person name="Forbes G."/>
            <person name="Novohradska S."/>
            <person name="Ferling I."/>
            <person name="Riege K."/>
            <person name="Groth M."/>
            <person name="Westermann M."/>
            <person name="Marz M."/>
            <person name="Spaller T."/>
            <person name="Winckler T."/>
            <person name="Schaap P."/>
            <person name="Glockner G."/>
        </authorList>
    </citation>
    <scope>NUCLEOTIDE SEQUENCE [LARGE SCALE GENOMIC DNA]</scope>
    <source>
        <strain evidence="9 10">Jena</strain>
    </source>
</reference>
<evidence type="ECO:0000256" key="3">
    <source>
        <dbReference type="ARBA" id="ARBA00022490"/>
    </source>
</evidence>
<feature type="compositionally biased region" description="Low complexity" evidence="6">
    <location>
        <begin position="167"/>
        <end position="191"/>
    </location>
</feature>
<dbReference type="PANTHER" id="PTHR12225:SF0">
    <property type="entry name" value="PROTEASOMAL UBIQUITIN RECEPTOR ADRM1"/>
    <property type="match status" value="1"/>
</dbReference>
<keyword evidence="5" id="KW-0539">Nucleus</keyword>
<keyword evidence="4" id="KW-0647">Proteasome</keyword>
<evidence type="ECO:0000313" key="9">
    <source>
        <dbReference type="EMBL" id="PRP89704.1"/>
    </source>
</evidence>
<evidence type="ECO:0000256" key="1">
    <source>
        <dbReference type="ARBA" id="ARBA00004123"/>
    </source>
</evidence>
<dbReference type="Pfam" id="PF04683">
    <property type="entry name" value="Rpn13_ADRM1_Pru"/>
    <property type="match status" value="1"/>
</dbReference>
<dbReference type="OrthoDB" id="340431at2759"/>
<dbReference type="InterPro" id="IPR044867">
    <property type="entry name" value="DEUBAD_dom"/>
</dbReference>
<dbReference type="Gene3D" id="1.10.2020.20">
    <property type="match status" value="1"/>
</dbReference>
<dbReference type="STRING" id="1890364.A0A2P6P0H3"/>
<evidence type="ECO:0000256" key="5">
    <source>
        <dbReference type="ARBA" id="ARBA00023242"/>
    </source>
</evidence>
<dbReference type="InterPro" id="IPR038633">
    <property type="entry name" value="Rpn13/ADRM1_Pru_sf"/>
</dbReference>
<comment type="subcellular location">
    <subcellularLocation>
        <location evidence="2">Cytoplasm</location>
    </subcellularLocation>
    <subcellularLocation>
        <location evidence="1">Nucleus</location>
    </subcellularLocation>
</comment>
<keyword evidence="3" id="KW-0963">Cytoplasm</keyword>
<dbReference type="FunFam" id="2.30.29.70:FF:000001">
    <property type="entry name" value="Proteasomal ubiquitin receptor ADRM1"/>
    <property type="match status" value="1"/>
</dbReference>
<dbReference type="InterPro" id="IPR006773">
    <property type="entry name" value="Rpn13/ADRM1"/>
</dbReference>
<feature type="compositionally biased region" description="Low complexity" evidence="6">
    <location>
        <begin position="146"/>
        <end position="155"/>
    </location>
</feature>
<dbReference type="FunCoup" id="A0A2P6P0H3">
    <property type="interactions" value="4"/>
</dbReference>
<dbReference type="InParanoid" id="A0A2P6P0H3"/>
<dbReference type="Proteomes" id="UP000241769">
    <property type="component" value="Unassembled WGS sequence"/>
</dbReference>
<feature type="domain" description="Pru" evidence="8">
    <location>
        <begin position="14"/>
        <end position="129"/>
    </location>
</feature>
<dbReference type="PANTHER" id="PTHR12225">
    <property type="entry name" value="ADHESION REGULATING MOLECULE 1 110 KDA CELL MEMBRANE GLYCOPROTEIN"/>
    <property type="match status" value="1"/>
</dbReference>
<evidence type="ECO:0000256" key="4">
    <source>
        <dbReference type="ARBA" id="ARBA00022942"/>
    </source>
</evidence>
<evidence type="ECO:0000256" key="2">
    <source>
        <dbReference type="ARBA" id="ARBA00004496"/>
    </source>
</evidence>
<dbReference type="InterPro" id="IPR032368">
    <property type="entry name" value="RPN13_DEUBAD"/>
</dbReference>
<name>A0A2P6P0H3_9EUKA</name>
<dbReference type="GO" id="GO:0070628">
    <property type="term" value="F:proteasome binding"/>
    <property type="evidence" value="ECO:0007669"/>
    <property type="project" value="TreeGrafter"/>
</dbReference>